<dbReference type="InterPro" id="IPR014710">
    <property type="entry name" value="RmlC-like_jellyroll"/>
</dbReference>
<evidence type="ECO:0000259" key="5">
    <source>
        <dbReference type="PROSITE" id="PS50042"/>
    </source>
</evidence>
<dbReference type="InterPro" id="IPR003594">
    <property type="entry name" value="HATPase_dom"/>
</dbReference>
<dbReference type="PROSITE" id="PS50042">
    <property type="entry name" value="CNMP_BINDING_3"/>
    <property type="match status" value="1"/>
</dbReference>
<name>A0A7I7QVM6_9MYCO</name>
<dbReference type="PANTHER" id="PTHR43065">
    <property type="entry name" value="SENSOR HISTIDINE KINASE"/>
    <property type="match status" value="1"/>
</dbReference>
<evidence type="ECO:0000256" key="3">
    <source>
        <dbReference type="ARBA" id="ARBA00022777"/>
    </source>
</evidence>
<dbReference type="SUPFAM" id="SSF51206">
    <property type="entry name" value="cAMP-binding domain-like"/>
    <property type="match status" value="1"/>
</dbReference>
<dbReference type="SUPFAM" id="SSF55874">
    <property type="entry name" value="ATPase domain of HSP90 chaperone/DNA topoisomerase II/histidine kinase"/>
    <property type="match status" value="1"/>
</dbReference>
<keyword evidence="4" id="KW-0902">Two-component regulatory system</keyword>
<dbReference type="GO" id="GO:0000160">
    <property type="term" value="P:phosphorelay signal transduction system"/>
    <property type="evidence" value="ECO:0007669"/>
    <property type="project" value="UniProtKB-KW"/>
</dbReference>
<accession>A0A7I7QVM6</accession>
<dbReference type="EMBL" id="AP022588">
    <property type="protein sequence ID" value="BBY29966.1"/>
    <property type="molecule type" value="Genomic_DNA"/>
</dbReference>
<dbReference type="InterPro" id="IPR036890">
    <property type="entry name" value="HATPase_C_sf"/>
</dbReference>
<dbReference type="Proteomes" id="UP000467193">
    <property type="component" value="Chromosome"/>
</dbReference>
<gene>
    <name evidence="7" type="ORF">MSEDJ_40620</name>
</gene>
<dbReference type="InterPro" id="IPR005467">
    <property type="entry name" value="His_kinase_dom"/>
</dbReference>
<feature type="domain" description="Cyclic nucleotide-binding" evidence="5">
    <location>
        <begin position="40"/>
        <end position="86"/>
    </location>
</feature>
<dbReference type="Gene3D" id="3.30.565.10">
    <property type="entry name" value="Histidine kinase-like ATPase, C-terminal domain"/>
    <property type="match status" value="1"/>
</dbReference>
<evidence type="ECO:0000256" key="4">
    <source>
        <dbReference type="ARBA" id="ARBA00023012"/>
    </source>
</evidence>
<feature type="domain" description="Histidine kinase" evidence="6">
    <location>
        <begin position="296"/>
        <end position="468"/>
    </location>
</feature>
<dbReference type="InterPro" id="IPR004358">
    <property type="entry name" value="Sig_transdc_His_kin-like_C"/>
</dbReference>
<keyword evidence="3 7" id="KW-0418">Kinase</keyword>
<dbReference type="InterPro" id="IPR018490">
    <property type="entry name" value="cNMP-bd_dom_sf"/>
</dbReference>
<evidence type="ECO:0000256" key="1">
    <source>
        <dbReference type="ARBA" id="ARBA00000085"/>
    </source>
</evidence>
<sequence length="474" mass="52120">MTADLRDELRTVFIFQFLTDEQLDALCSNGSVHTVGPGPVAREGEPASFFYVFLDGGEVVATKRSGGRDVELHRTSELGTYFGAISSSTHVHDVTVRMTLRSRLFVVEAESFARFTQSWWPIAMHLLDTSVARSLSQRQLLGLQERQHALATMTAGLTHQLNNPAAATVRAVADLRDSMAESDRNLRALAMTAPEALGDLLDIRAGITSLVATPSPLSPLETADREEALDDWLARRGIADSWRYTSAFVDAGVDEEWLERIETAVTAATLECAVSWIKQFVDTEMRVREISEAGARIAALVNGVKPYSQMDRGPYQCIDIHEMLRSTVLMFGDKIAMADKGKPVTLVKDLDFSLPEIHCYPADLNQVWTNLISNALYAMDGRGTLTVRTRRDGDAMVRVEICDDGPGIPQHILGRIFDPFFTTKPVGSGSGLGLDLAWRVVVNRHRGHITVQSEPGDTRFIVCLPLEAPAPDPG</sequence>
<evidence type="ECO:0000259" key="6">
    <source>
        <dbReference type="PROSITE" id="PS50109"/>
    </source>
</evidence>
<keyword evidence="3 7" id="KW-0808">Transferase</keyword>
<dbReference type="PROSITE" id="PS50109">
    <property type="entry name" value="HIS_KIN"/>
    <property type="match status" value="1"/>
</dbReference>
<evidence type="ECO:0000313" key="8">
    <source>
        <dbReference type="Proteomes" id="UP000467193"/>
    </source>
</evidence>
<keyword evidence="8" id="KW-1185">Reference proteome</keyword>
<dbReference type="Gene3D" id="2.60.120.10">
    <property type="entry name" value="Jelly Rolls"/>
    <property type="match status" value="1"/>
</dbReference>
<organism evidence="7 8">
    <name type="scientific">Mycolicibacterium sediminis</name>
    <dbReference type="NCBI Taxonomy" id="1286180"/>
    <lineage>
        <taxon>Bacteria</taxon>
        <taxon>Bacillati</taxon>
        <taxon>Actinomycetota</taxon>
        <taxon>Actinomycetes</taxon>
        <taxon>Mycobacteriales</taxon>
        <taxon>Mycobacteriaceae</taxon>
        <taxon>Mycolicibacterium</taxon>
    </lineage>
</organism>
<dbReference type="PRINTS" id="PR00344">
    <property type="entry name" value="BCTRLSENSOR"/>
</dbReference>
<dbReference type="PANTHER" id="PTHR43065:SF48">
    <property type="entry name" value="HISTIDINE KINASE"/>
    <property type="match status" value="1"/>
</dbReference>
<dbReference type="Pfam" id="PF02518">
    <property type="entry name" value="HATPase_c"/>
    <property type="match status" value="1"/>
</dbReference>
<dbReference type="InterPro" id="IPR000595">
    <property type="entry name" value="cNMP-bd_dom"/>
</dbReference>
<comment type="catalytic activity">
    <reaction evidence="1">
        <text>ATP + protein L-histidine = ADP + protein N-phospho-L-histidine.</text>
        <dbReference type="EC" id="2.7.13.3"/>
    </reaction>
</comment>
<evidence type="ECO:0000313" key="7">
    <source>
        <dbReference type="EMBL" id="BBY29966.1"/>
    </source>
</evidence>
<proteinExistence type="predicted"/>
<dbReference type="CDD" id="cd00038">
    <property type="entry name" value="CAP_ED"/>
    <property type="match status" value="1"/>
</dbReference>
<dbReference type="SMART" id="SM00387">
    <property type="entry name" value="HATPase_c"/>
    <property type="match status" value="1"/>
</dbReference>
<evidence type="ECO:0000256" key="2">
    <source>
        <dbReference type="ARBA" id="ARBA00012438"/>
    </source>
</evidence>
<protein>
    <recommendedName>
        <fullName evidence="2">histidine kinase</fullName>
        <ecNumber evidence="2">2.7.13.3</ecNumber>
    </recommendedName>
</protein>
<dbReference type="EC" id="2.7.13.3" evidence="2"/>
<reference evidence="7 8" key="1">
    <citation type="journal article" date="2019" name="Emerg. Microbes Infect.">
        <title>Comprehensive subspecies identification of 175 nontuberculous mycobacteria species based on 7547 genomic profiles.</title>
        <authorList>
            <person name="Matsumoto Y."/>
            <person name="Kinjo T."/>
            <person name="Motooka D."/>
            <person name="Nabeya D."/>
            <person name="Jung N."/>
            <person name="Uechi K."/>
            <person name="Horii T."/>
            <person name="Iida T."/>
            <person name="Fujita J."/>
            <person name="Nakamura S."/>
        </authorList>
    </citation>
    <scope>NUCLEOTIDE SEQUENCE [LARGE SCALE GENOMIC DNA]</scope>
    <source>
        <strain evidence="7 8">JCM 17899</strain>
    </source>
</reference>
<dbReference type="GO" id="GO:0004673">
    <property type="term" value="F:protein histidine kinase activity"/>
    <property type="evidence" value="ECO:0007669"/>
    <property type="project" value="UniProtKB-EC"/>
</dbReference>
<dbReference type="KEGG" id="msei:MSEDJ_40620"/>
<dbReference type="AlphaFoldDB" id="A0A7I7QVM6"/>